<dbReference type="GO" id="GO:0002161">
    <property type="term" value="F:aminoacyl-tRNA deacylase activity"/>
    <property type="evidence" value="ECO:0007669"/>
    <property type="project" value="InterPro"/>
</dbReference>
<feature type="domain" description="Methionyl/Leucyl tRNA synthetase" evidence="13">
    <location>
        <begin position="39"/>
        <end position="183"/>
    </location>
</feature>
<name>D6SQQ6_9BACT</name>
<feature type="binding site" evidence="9">
    <location>
        <position position="589"/>
    </location>
    <ligand>
        <name>ATP</name>
        <dbReference type="ChEBI" id="CHEBI:30616"/>
    </ligand>
</feature>
<dbReference type="Proteomes" id="UP000005496">
    <property type="component" value="Unassembled WGS sequence"/>
</dbReference>
<feature type="domain" description="Methionyl/Valyl/Leucyl/Isoleucyl-tRNA synthetase anticodon-binding" evidence="12">
    <location>
        <begin position="677"/>
        <end position="795"/>
    </location>
</feature>
<evidence type="ECO:0000256" key="4">
    <source>
        <dbReference type="ARBA" id="ARBA00022741"/>
    </source>
</evidence>
<evidence type="ECO:0000259" key="14">
    <source>
        <dbReference type="Pfam" id="PF13603"/>
    </source>
</evidence>
<dbReference type="GO" id="GO:0006429">
    <property type="term" value="P:leucyl-tRNA aminoacylation"/>
    <property type="evidence" value="ECO:0007669"/>
    <property type="project" value="UniProtKB-UniRule"/>
</dbReference>
<sequence>MQERRYSPEEIEKKWQQIWEEHKTFEVTHRETDRPRYYVLEMFPYPSGRIHMGHVRNYSIGDVVARMKMMQGYNVLHPMGWDAFGMPAENAAIKNNTHPAHWTYQNIDYMRSELKRLGYSYDWSRELATCHPGYYQWEQLFFLKFYEKGLVYRKKAPVNWCPTCVTVLANEQVEAGQCWRCDSMVEKRELSQWFLRITDYAEELLKDLDQLSGGWPERVISMQKNWIGKSTGMEIDFPVQGLDEKITVFTTRHDTLFGATFMSLAPEHEMVPRLIRDNPDQEKIQEFISRTTSQEHEERTADDTEKEGIFTGSYCINPATGKKMPIYLANFVLAEYGTGAVMAVPAHDQRDLEFARKYSLPVRVVVRPREMDEPLPEELDEAFADPGLAVNSGRFNNKPTSQVQEEIADYLEGLQAGRRAVNYRLRDWNISRQRFWGAPIPVIYCEKCGIVPVPAGELPVVLPQEAELPRDGRSPLPEMESFIRVDCPECGQEARRETDTMDTFVESSWYFARFTSPRKADGAFDSEAIKYWLPVDQYIGGIEHAILHLLYARFFVKALRDLGYWDLNEPFANLLTQGMVLKDGAKMSKSKGNVVDPDEMIRRFGADTVRLYCLFASPPEKDLEWSDSAIEGSYRFLNRLWRTVHELSGVISPVGPCLAMEGQGLTPEEKELRAAEHEAMRRATRDMLDRFQFNTAIAACMELLNTIGQHRESLRQSPSGPQVLSSALSTVLTVLAPITPHICEELWSHMGYQHSLAWSRWPEYDPRAVVRQEITVVIQVNGKLRSSINVPAEMDQEELKNLCLEDEKVKKHIQGKDVVKVISVPKKLVNIVVR</sequence>
<dbReference type="CDD" id="cd07958">
    <property type="entry name" value="Anticodon_Ia_Leu_BEm"/>
    <property type="match status" value="1"/>
</dbReference>
<dbReference type="Pfam" id="PF00133">
    <property type="entry name" value="tRNA-synt_1"/>
    <property type="match status" value="1"/>
</dbReference>
<dbReference type="InterPro" id="IPR013155">
    <property type="entry name" value="M/V/L/I-tRNA-synth_anticd-bd"/>
</dbReference>
<dbReference type="PRINTS" id="PR00985">
    <property type="entry name" value="TRNASYNTHLEU"/>
</dbReference>
<dbReference type="Pfam" id="PF08264">
    <property type="entry name" value="Anticodon_1"/>
    <property type="match status" value="1"/>
</dbReference>
<evidence type="ECO:0000256" key="3">
    <source>
        <dbReference type="ARBA" id="ARBA00022598"/>
    </source>
</evidence>
<evidence type="ECO:0000259" key="12">
    <source>
        <dbReference type="Pfam" id="PF08264"/>
    </source>
</evidence>
<dbReference type="GO" id="GO:0005829">
    <property type="term" value="C:cytosol"/>
    <property type="evidence" value="ECO:0007669"/>
    <property type="project" value="TreeGrafter"/>
</dbReference>
<evidence type="ECO:0000256" key="1">
    <source>
        <dbReference type="ARBA" id="ARBA00005594"/>
    </source>
</evidence>
<evidence type="ECO:0000256" key="6">
    <source>
        <dbReference type="ARBA" id="ARBA00022917"/>
    </source>
</evidence>
<dbReference type="SUPFAM" id="SSF50677">
    <property type="entry name" value="ValRS/IleRS/LeuRS editing domain"/>
    <property type="match status" value="1"/>
</dbReference>
<dbReference type="InterPro" id="IPR009008">
    <property type="entry name" value="Val/Leu/Ile-tRNA-synth_edit"/>
</dbReference>
<dbReference type="Gene3D" id="1.10.730.10">
    <property type="entry name" value="Isoleucyl-tRNA Synthetase, Domain 1"/>
    <property type="match status" value="1"/>
</dbReference>
<dbReference type="EMBL" id="ACJN02000002">
    <property type="protein sequence ID" value="EFI35082.1"/>
    <property type="molecule type" value="Genomic_DNA"/>
</dbReference>
<feature type="domain" description="Aminoacyl-tRNA synthetase class Ia" evidence="11">
    <location>
        <begin position="425"/>
        <end position="626"/>
    </location>
</feature>
<dbReference type="SUPFAM" id="SSF47323">
    <property type="entry name" value="Anticodon-binding domain of a subclass of class I aminoacyl-tRNA synthetases"/>
    <property type="match status" value="1"/>
</dbReference>
<comment type="caution">
    <text evidence="15">The sequence shown here is derived from an EMBL/GenBank/DDBJ whole genome shotgun (WGS) entry which is preliminary data.</text>
</comment>
<feature type="short sequence motif" description="'HIGH' region" evidence="9">
    <location>
        <begin position="44"/>
        <end position="54"/>
    </location>
</feature>
<keyword evidence="3 9" id="KW-0436">Ligase</keyword>
<dbReference type="RefSeq" id="WP_008870396.1">
    <property type="nucleotide sequence ID" value="NZ_ACJN02000002.1"/>
</dbReference>
<dbReference type="PANTHER" id="PTHR43740:SF2">
    <property type="entry name" value="LEUCINE--TRNA LIGASE, MITOCHONDRIAL"/>
    <property type="match status" value="1"/>
</dbReference>
<feature type="domain" description="Leucyl-tRNA synthetase editing" evidence="14">
    <location>
        <begin position="224"/>
        <end position="412"/>
    </location>
</feature>
<keyword evidence="7 9" id="KW-0030">Aminoacyl-tRNA synthetase</keyword>
<dbReference type="InterPro" id="IPR002300">
    <property type="entry name" value="aa-tRNA-synth_Ia"/>
</dbReference>
<dbReference type="InterPro" id="IPR015413">
    <property type="entry name" value="Methionyl/Leucyl_tRNA_Synth"/>
</dbReference>
<dbReference type="AlphaFoldDB" id="D6SQQ6"/>
<dbReference type="Pfam" id="PF09334">
    <property type="entry name" value="tRNA-synt_1g"/>
    <property type="match status" value="1"/>
</dbReference>
<dbReference type="OrthoDB" id="9810365at2"/>
<evidence type="ECO:0000256" key="9">
    <source>
        <dbReference type="HAMAP-Rule" id="MF_00049"/>
    </source>
</evidence>
<dbReference type="InterPro" id="IPR014729">
    <property type="entry name" value="Rossmann-like_a/b/a_fold"/>
</dbReference>
<dbReference type="HAMAP" id="MF_00049_B">
    <property type="entry name" value="Leu_tRNA_synth_B"/>
    <property type="match status" value="1"/>
</dbReference>
<dbReference type="GO" id="GO:0004823">
    <property type="term" value="F:leucine-tRNA ligase activity"/>
    <property type="evidence" value="ECO:0007669"/>
    <property type="project" value="UniProtKB-UniRule"/>
</dbReference>
<evidence type="ECO:0000259" key="11">
    <source>
        <dbReference type="Pfam" id="PF00133"/>
    </source>
</evidence>
<dbReference type="Pfam" id="PF13603">
    <property type="entry name" value="tRNA-synt_1_2"/>
    <property type="match status" value="1"/>
</dbReference>
<keyword evidence="5 9" id="KW-0067">ATP-binding</keyword>
<dbReference type="FunFam" id="3.40.50.620:FF:000056">
    <property type="entry name" value="Leucine--tRNA ligase"/>
    <property type="match status" value="1"/>
</dbReference>
<dbReference type="InterPro" id="IPR009080">
    <property type="entry name" value="tRNAsynth_Ia_anticodon-bd"/>
</dbReference>
<evidence type="ECO:0000256" key="8">
    <source>
        <dbReference type="ARBA" id="ARBA00047469"/>
    </source>
</evidence>
<dbReference type="CDD" id="cd00812">
    <property type="entry name" value="LeuRS_core"/>
    <property type="match status" value="1"/>
</dbReference>
<dbReference type="NCBIfam" id="TIGR00396">
    <property type="entry name" value="leuS_bact"/>
    <property type="match status" value="1"/>
</dbReference>
<keyword evidence="6 9" id="KW-0648">Protein biosynthesis</keyword>
<keyword evidence="16" id="KW-1185">Reference proteome</keyword>
<dbReference type="SUPFAM" id="SSF52374">
    <property type="entry name" value="Nucleotidylyl transferase"/>
    <property type="match status" value="1"/>
</dbReference>
<evidence type="ECO:0000256" key="2">
    <source>
        <dbReference type="ARBA" id="ARBA00022490"/>
    </source>
</evidence>
<comment type="similarity">
    <text evidence="1 9 10">Belongs to the class-I aminoacyl-tRNA synthetase family.</text>
</comment>
<dbReference type="InterPro" id="IPR025709">
    <property type="entry name" value="Leu_tRNA-synth_edit"/>
</dbReference>
<organism evidence="15 16">
    <name type="scientific">Desulfonatronospira thiodismutans ASO3-1</name>
    <dbReference type="NCBI Taxonomy" id="555779"/>
    <lineage>
        <taxon>Bacteria</taxon>
        <taxon>Pseudomonadati</taxon>
        <taxon>Thermodesulfobacteriota</taxon>
        <taxon>Desulfovibrionia</taxon>
        <taxon>Desulfovibrionales</taxon>
        <taxon>Desulfonatronovibrionaceae</taxon>
        <taxon>Desulfonatronospira</taxon>
    </lineage>
</organism>
<comment type="subcellular location">
    <subcellularLocation>
        <location evidence="9">Cytoplasm</location>
    </subcellularLocation>
</comment>
<keyword evidence="2 9" id="KW-0963">Cytoplasm</keyword>
<evidence type="ECO:0000256" key="10">
    <source>
        <dbReference type="RuleBase" id="RU363035"/>
    </source>
</evidence>
<dbReference type="InterPro" id="IPR002302">
    <property type="entry name" value="Leu-tRNA-ligase"/>
</dbReference>
<dbReference type="InterPro" id="IPR001412">
    <property type="entry name" value="aa-tRNA-synth_I_CS"/>
</dbReference>
<comment type="catalytic activity">
    <reaction evidence="8 9">
        <text>tRNA(Leu) + L-leucine + ATP = L-leucyl-tRNA(Leu) + AMP + diphosphate</text>
        <dbReference type="Rhea" id="RHEA:11688"/>
        <dbReference type="Rhea" id="RHEA-COMP:9613"/>
        <dbReference type="Rhea" id="RHEA-COMP:9622"/>
        <dbReference type="ChEBI" id="CHEBI:30616"/>
        <dbReference type="ChEBI" id="CHEBI:33019"/>
        <dbReference type="ChEBI" id="CHEBI:57427"/>
        <dbReference type="ChEBI" id="CHEBI:78442"/>
        <dbReference type="ChEBI" id="CHEBI:78494"/>
        <dbReference type="ChEBI" id="CHEBI:456215"/>
        <dbReference type="EC" id="6.1.1.4"/>
    </reaction>
</comment>
<protein>
    <recommendedName>
        <fullName evidence="9">Leucine--tRNA ligase</fullName>
        <ecNumber evidence="9">6.1.1.4</ecNumber>
    </recommendedName>
    <alternativeName>
        <fullName evidence="9">Leucyl-tRNA synthetase</fullName>
        <shortName evidence="9">LeuRS</shortName>
    </alternativeName>
</protein>
<evidence type="ECO:0000259" key="13">
    <source>
        <dbReference type="Pfam" id="PF09334"/>
    </source>
</evidence>
<keyword evidence="4 9" id="KW-0547">Nucleotide-binding</keyword>
<evidence type="ECO:0000256" key="5">
    <source>
        <dbReference type="ARBA" id="ARBA00022840"/>
    </source>
</evidence>
<reference evidence="15" key="1">
    <citation type="submission" date="2010-05" db="EMBL/GenBank/DDBJ databases">
        <title>The draft genome of Desulfonatronospira thiodismutans ASO3-1.</title>
        <authorList>
            <consortium name="US DOE Joint Genome Institute (JGI-PGF)"/>
            <person name="Lucas S."/>
            <person name="Copeland A."/>
            <person name="Lapidus A."/>
            <person name="Cheng J.-F."/>
            <person name="Bruce D."/>
            <person name="Goodwin L."/>
            <person name="Pitluck S."/>
            <person name="Chertkov O."/>
            <person name="Brettin T."/>
            <person name="Detter J.C."/>
            <person name="Han C."/>
            <person name="Land M.L."/>
            <person name="Hauser L."/>
            <person name="Kyrpides N."/>
            <person name="Mikhailova N."/>
            <person name="Muyzer G."/>
            <person name="Woyke T."/>
        </authorList>
    </citation>
    <scope>NUCLEOTIDE SEQUENCE [LARGE SCALE GENOMIC DNA]</scope>
    <source>
        <strain evidence="15">ASO3-1</strain>
    </source>
</reference>
<dbReference type="PROSITE" id="PS00178">
    <property type="entry name" value="AA_TRNA_LIGASE_I"/>
    <property type="match status" value="1"/>
</dbReference>
<dbReference type="eggNOG" id="COG0495">
    <property type="taxonomic scope" value="Bacteria"/>
</dbReference>
<evidence type="ECO:0000313" key="16">
    <source>
        <dbReference type="Proteomes" id="UP000005496"/>
    </source>
</evidence>
<feature type="short sequence motif" description="'KMSKS' region" evidence="9">
    <location>
        <begin position="586"/>
        <end position="590"/>
    </location>
</feature>
<dbReference type="FunFam" id="1.10.730.10:FF:000011">
    <property type="entry name" value="Leucine--tRNA ligase chloroplastic/mitochondrial"/>
    <property type="match status" value="1"/>
</dbReference>
<proteinExistence type="inferred from homology"/>
<dbReference type="FunFam" id="3.10.20.590:FF:000001">
    <property type="entry name" value="Leucine--tRNA ligase"/>
    <property type="match status" value="1"/>
</dbReference>
<accession>D6SQQ6</accession>
<dbReference type="FunFam" id="3.40.50.620:FF:000003">
    <property type="entry name" value="Leucine--tRNA ligase"/>
    <property type="match status" value="1"/>
</dbReference>
<evidence type="ECO:0000313" key="15">
    <source>
        <dbReference type="EMBL" id="EFI35082.1"/>
    </source>
</evidence>
<dbReference type="Gene3D" id="3.40.50.620">
    <property type="entry name" value="HUPs"/>
    <property type="match status" value="2"/>
</dbReference>
<evidence type="ECO:0000256" key="7">
    <source>
        <dbReference type="ARBA" id="ARBA00023146"/>
    </source>
</evidence>
<dbReference type="Gene3D" id="3.10.20.590">
    <property type="match status" value="1"/>
</dbReference>
<dbReference type="GO" id="GO:0005524">
    <property type="term" value="F:ATP binding"/>
    <property type="evidence" value="ECO:0007669"/>
    <property type="project" value="UniProtKB-UniRule"/>
</dbReference>
<dbReference type="PANTHER" id="PTHR43740">
    <property type="entry name" value="LEUCYL-TRNA SYNTHETASE"/>
    <property type="match status" value="1"/>
</dbReference>
<dbReference type="EC" id="6.1.1.4" evidence="9"/>
<gene>
    <name evidence="9" type="primary">leuS</name>
    <name evidence="15" type="ORF">Dthio_PD2476</name>
</gene>